<evidence type="ECO:0000256" key="1">
    <source>
        <dbReference type="SAM" id="Phobius"/>
    </source>
</evidence>
<dbReference type="EMBL" id="JANGEW010000026">
    <property type="protein sequence ID" value="MCQ5343499.1"/>
    <property type="molecule type" value="Genomic_DNA"/>
</dbReference>
<protein>
    <recommendedName>
        <fullName evidence="4">DUF1640 domain-containing protein</fullName>
    </recommendedName>
</protein>
<dbReference type="Proteomes" id="UP001206692">
    <property type="component" value="Unassembled WGS sequence"/>
</dbReference>
<gene>
    <name evidence="2" type="ORF">NE675_10770</name>
</gene>
<evidence type="ECO:0000313" key="3">
    <source>
        <dbReference type="Proteomes" id="UP001206692"/>
    </source>
</evidence>
<sequence length="207" mass="24194">MANELEAEFIKTISQVTKEVTDDVVRHSALVSVNELNGTLKSLKAESGQLVTDIQKAKSMYESVSNHSQQSLQNFNQHVDAWLDTWLEKQNQLLNKIDDRNRTMLRQIEQLERTQSQSSTALKQRLDDVERMQMDQKNIENKRALSRSQNFQDMQKQMKETKETLQSNLISQTEYLQKKIDKLSYMMFFTLLIVIGILLYMVRGLFL</sequence>
<name>A0ABT1SUE5_9FIRM</name>
<dbReference type="RefSeq" id="WP_062412014.1">
    <property type="nucleotide sequence ID" value="NZ_JAJCIO010000006.1"/>
</dbReference>
<accession>A0ABT1SUE5</accession>
<feature type="transmembrane region" description="Helical" evidence="1">
    <location>
        <begin position="183"/>
        <end position="202"/>
    </location>
</feature>
<reference evidence="2 3" key="1">
    <citation type="submission" date="2022-06" db="EMBL/GenBank/DDBJ databases">
        <title>Isolation of gut microbiota from human fecal samples.</title>
        <authorList>
            <person name="Pamer E.G."/>
            <person name="Barat B."/>
            <person name="Waligurski E."/>
            <person name="Medina S."/>
            <person name="Paddock L."/>
            <person name="Mostad J."/>
        </authorList>
    </citation>
    <scope>NUCLEOTIDE SEQUENCE [LARGE SCALE GENOMIC DNA]</scope>
    <source>
        <strain evidence="2 3">DFI.1.1</strain>
    </source>
</reference>
<evidence type="ECO:0008006" key="4">
    <source>
        <dbReference type="Google" id="ProtNLM"/>
    </source>
</evidence>
<evidence type="ECO:0000313" key="2">
    <source>
        <dbReference type="EMBL" id="MCQ5343499.1"/>
    </source>
</evidence>
<keyword evidence="3" id="KW-1185">Reference proteome</keyword>
<keyword evidence="1" id="KW-0812">Transmembrane</keyword>
<organism evidence="2 3">
    <name type="scientific">Megasphaera massiliensis</name>
    <dbReference type="NCBI Taxonomy" id="1232428"/>
    <lineage>
        <taxon>Bacteria</taxon>
        <taxon>Bacillati</taxon>
        <taxon>Bacillota</taxon>
        <taxon>Negativicutes</taxon>
        <taxon>Veillonellales</taxon>
        <taxon>Veillonellaceae</taxon>
        <taxon>Megasphaera</taxon>
    </lineage>
</organism>
<keyword evidence="1" id="KW-0472">Membrane</keyword>
<comment type="caution">
    <text evidence="2">The sequence shown here is derived from an EMBL/GenBank/DDBJ whole genome shotgun (WGS) entry which is preliminary data.</text>
</comment>
<proteinExistence type="predicted"/>
<keyword evidence="1" id="KW-1133">Transmembrane helix</keyword>